<dbReference type="OrthoDB" id="265717at2759"/>
<evidence type="ECO:0000313" key="2">
    <source>
        <dbReference type="Proteomes" id="UP000225277"/>
    </source>
</evidence>
<dbReference type="STRING" id="112498.A0A2D3V9R3"/>
<reference evidence="1 2" key="1">
    <citation type="submission" date="2016-03" db="EMBL/GenBank/DDBJ databases">
        <authorList>
            <person name="Ploux O."/>
        </authorList>
    </citation>
    <scope>NUCLEOTIDE SEQUENCE [LARGE SCALE GENOMIC DNA]</scope>
    <source>
        <strain evidence="1 2">URUG2</strain>
    </source>
</reference>
<name>A0A2D3V9R3_9PEZI</name>
<accession>A0A2D3V9R3</accession>
<evidence type="ECO:0008006" key="3">
    <source>
        <dbReference type="Google" id="ProtNLM"/>
    </source>
</evidence>
<sequence length="162" mass="18267">MPNTAITPTAGLKLQLQGYVKKDLTAGDELTVSYDENDNYMTWTERAADMKTTGNQGIEVCRCSHCKLQPENRLVSDMRRKLMRHLIYACFDRVGGDDSILPPVSAKFRAQSLYARKSPFDFLLFAQLAEAEGVATGRMPRMSYTQAALAMLCWTREKKMGE</sequence>
<keyword evidence="2" id="KW-1185">Reference proteome</keyword>
<dbReference type="RefSeq" id="XP_023627255.1">
    <property type="nucleotide sequence ID" value="XM_023771487.1"/>
</dbReference>
<evidence type="ECO:0000313" key="1">
    <source>
        <dbReference type="EMBL" id="CZT20366.1"/>
    </source>
</evidence>
<organism evidence="1 2">
    <name type="scientific">Ramularia collo-cygni</name>
    <dbReference type="NCBI Taxonomy" id="112498"/>
    <lineage>
        <taxon>Eukaryota</taxon>
        <taxon>Fungi</taxon>
        <taxon>Dikarya</taxon>
        <taxon>Ascomycota</taxon>
        <taxon>Pezizomycotina</taxon>
        <taxon>Dothideomycetes</taxon>
        <taxon>Dothideomycetidae</taxon>
        <taxon>Mycosphaerellales</taxon>
        <taxon>Mycosphaerellaceae</taxon>
        <taxon>Ramularia</taxon>
    </lineage>
</organism>
<dbReference type="EMBL" id="FJUY01000009">
    <property type="protein sequence ID" value="CZT20366.1"/>
    <property type="molecule type" value="Genomic_DNA"/>
</dbReference>
<dbReference type="GeneID" id="35601366"/>
<dbReference type="AlphaFoldDB" id="A0A2D3V9R3"/>
<protein>
    <recommendedName>
        <fullName evidence="3">SET domain-containing protein</fullName>
    </recommendedName>
</protein>
<gene>
    <name evidence="1" type="ORF">RCC_06225</name>
</gene>
<proteinExistence type="predicted"/>
<dbReference type="Proteomes" id="UP000225277">
    <property type="component" value="Unassembled WGS sequence"/>
</dbReference>